<reference evidence="3" key="1">
    <citation type="submission" date="2020-11" db="EMBL/GenBank/DDBJ databases">
        <authorList>
            <consortium name="DOE Joint Genome Institute"/>
            <person name="Ahrendt S."/>
            <person name="Riley R."/>
            <person name="Andreopoulos W."/>
            <person name="LaButti K."/>
            <person name="Pangilinan J."/>
            <person name="Ruiz-duenas F.J."/>
            <person name="Barrasa J.M."/>
            <person name="Sanchez-Garcia M."/>
            <person name="Camarero S."/>
            <person name="Miyauchi S."/>
            <person name="Serrano A."/>
            <person name="Linde D."/>
            <person name="Babiker R."/>
            <person name="Drula E."/>
            <person name="Ayuso-Fernandez I."/>
            <person name="Pacheco R."/>
            <person name="Padilla G."/>
            <person name="Ferreira P."/>
            <person name="Barriuso J."/>
            <person name="Kellner H."/>
            <person name="Castanera R."/>
            <person name="Alfaro M."/>
            <person name="Ramirez L."/>
            <person name="Pisabarro A.G."/>
            <person name="Kuo A."/>
            <person name="Tritt A."/>
            <person name="Lipzen A."/>
            <person name="He G."/>
            <person name="Yan M."/>
            <person name="Ng V."/>
            <person name="Cullen D."/>
            <person name="Martin F."/>
            <person name="Rosso M.-N."/>
            <person name="Henrissat B."/>
            <person name="Hibbett D."/>
            <person name="Martinez A.T."/>
            <person name="Grigoriev I.V."/>
        </authorList>
    </citation>
    <scope>NUCLEOTIDE SEQUENCE</scope>
    <source>
        <strain evidence="3">AH 44721</strain>
    </source>
</reference>
<evidence type="ECO:0000256" key="1">
    <source>
        <dbReference type="SAM" id="Coils"/>
    </source>
</evidence>
<keyword evidence="1" id="KW-0175">Coiled coil</keyword>
<dbReference type="EMBL" id="JADNYJ010000001">
    <property type="protein sequence ID" value="KAF8914071.1"/>
    <property type="molecule type" value="Genomic_DNA"/>
</dbReference>
<gene>
    <name evidence="3" type="ORF">CPB84DRAFT_1861443</name>
</gene>
<accession>A0A9P5TUZ1</accession>
<evidence type="ECO:0000259" key="2">
    <source>
        <dbReference type="Pfam" id="PF25540"/>
    </source>
</evidence>
<sequence length="372" mass="41576">MATQPVGEANQQLWDETLTRLLNLSSATVRRNAELENRVAELEVELSVWKQAHSVALEASEREVKAHNVQIAALNRQISNLDSFKTNPNALILCIINGDEMVFHRDHLIQGYQGGRIAAQKLTQSIADQLSIEEVHVYGRLSFWITIYFNRSELAENLATNNICSPEQFQTFLSGFTQASPRFSTVDVGVGQGKDVLEAKIKEYIQIFTCFPQTLRLYFGGYDPVAYMTTLSTLDKEQTLGKIVILRPSQSQDADNNTLNIFTLPRLVVDGLFMLEKLTSTPKKLSPLATGPYSAVTTTGGLISPQSPARPSGRPIDSSLPLHKQNPPPCNEFYLMTCSKGLEYANTLTIMFLLRSNLSLWRTTQKRRHVIG</sequence>
<evidence type="ECO:0000313" key="3">
    <source>
        <dbReference type="EMBL" id="KAF8914071.1"/>
    </source>
</evidence>
<feature type="coiled-coil region" evidence="1">
    <location>
        <begin position="25"/>
        <end position="77"/>
    </location>
</feature>
<dbReference type="Proteomes" id="UP000724874">
    <property type="component" value="Unassembled WGS sequence"/>
</dbReference>
<dbReference type="OrthoDB" id="2270193at2759"/>
<dbReference type="AlphaFoldDB" id="A0A9P5TUZ1"/>
<feature type="domain" description="DUF7923" evidence="2">
    <location>
        <begin position="88"/>
        <end position="264"/>
    </location>
</feature>
<comment type="caution">
    <text evidence="3">The sequence shown here is derived from an EMBL/GenBank/DDBJ whole genome shotgun (WGS) entry which is preliminary data.</text>
</comment>
<organism evidence="3 4">
    <name type="scientific">Gymnopilus junonius</name>
    <name type="common">Spectacular rustgill mushroom</name>
    <name type="synonym">Gymnopilus spectabilis subsp. junonius</name>
    <dbReference type="NCBI Taxonomy" id="109634"/>
    <lineage>
        <taxon>Eukaryota</taxon>
        <taxon>Fungi</taxon>
        <taxon>Dikarya</taxon>
        <taxon>Basidiomycota</taxon>
        <taxon>Agaricomycotina</taxon>
        <taxon>Agaricomycetes</taxon>
        <taxon>Agaricomycetidae</taxon>
        <taxon>Agaricales</taxon>
        <taxon>Agaricineae</taxon>
        <taxon>Hymenogastraceae</taxon>
        <taxon>Gymnopilus</taxon>
    </lineage>
</organism>
<dbReference type="PANTHER" id="PTHR37543:SF1">
    <property type="entry name" value="CCCH ZINC FINGER DNA BINDING PROTEIN (AFU_ORTHOLOGUE AFUA_5G12760)"/>
    <property type="match status" value="1"/>
</dbReference>
<evidence type="ECO:0000313" key="4">
    <source>
        <dbReference type="Proteomes" id="UP000724874"/>
    </source>
</evidence>
<proteinExistence type="predicted"/>
<keyword evidence="4" id="KW-1185">Reference proteome</keyword>
<dbReference type="InterPro" id="IPR057683">
    <property type="entry name" value="DUF7923"/>
</dbReference>
<dbReference type="Pfam" id="PF25540">
    <property type="entry name" value="DUF7923"/>
    <property type="match status" value="1"/>
</dbReference>
<protein>
    <recommendedName>
        <fullName evidence="2">DUF7923 domain-containing protein</fullName>
    </recommendedName>
</protein>
<name>A0A9P5TUZ1_GYMJU</name>
<dbReference type="PANTHER" id="PTHR37543">
    <property type="entry name" value="CCCH ZINC FINGER DNA BINDING PROTEIN (AFU_ORTHOLOGUE AFUA_5G12760)"/>
    <property type="match status" value="1"/>
</dbReference>